<dbReference type="EMBL" id="MFSV01000092">
    <property type="protein sequence ID" value="OGI58048.1"/>
    <property type="molecule type" value="Genomic_DNA"/>
</dbReference>
<comment type="caution">
    <text evidence="1">The sequence shown here is derived from an EMBL/GenBank/DDBJ whole genome shotgun (WGS) entry which is preliminary data.</text>
</comment>
<reference evidence="1 2" key="1">
    <citation type="journal article" date="2016" name="Nat. Commun.">
        <title>Thousands of microbial genomes shed light on interconnected biogeochemical processes in an aquifer system.</title>
        <authorList>
            <person name="Anantharaman K."/>
            <person name="Brown C.T."/>
            <person name="Hug L.A."/>
            <person name="Sharon I."/>
            <person name="Castelle C.J."/>
            <person name="Probst A.J."/>
            <person name="Thomas B.C."/>
            <person name="Singh A."/>
            <person name="Wilkins M.J."/>
            <person name="Karaoz U."/>
            <person name="Brodie E.L."/>
            <person name="Williams K.H."/>
            <person name="Hubbard S.S."/>
            <person name="Banfield J.F."/>
        </authorList>
    </citation>
    <scope>NUCLEOTIDE SEQUENCE [LARGE SCALE GENOMIC DNA]</scope>
</reference>
<name>A0A1F6UL45_9PROT</name>
<accession>A0A1F6UL45</accession>
<organism evidence="1 2">
    <name type="scientific">Candidatus Muproteobacteria bacterium RBG_19FT_COMBO_61_10</name>
    <dbReference type="NCBI Taxonomy" id="1817761"/>
    <lineage>
        <taxon>Bacteria</taxon>
        <taxon>Pseudomonadati</taxon>
        <taxon>Pseudomonadota</taxon>
        <taxon>Candidatus Muproteobacteria</taxon>
    </lineage>
</organism>
<proteinExistence type="predicted"/>
<dbReference type="Proteomes" id="UP000177950">
    <property type="component" value="Unassembled WGS sequence"/>
</dbReference>
<gene>
    <name evidence="1" type="ORF">A2V58_07390</name>
</gene>
<evidence type="ECO:0000313" key="1">
    <source>
        <dbReference type="EMBL" id="OGI58048.1"/>
    </source>
</evidence>
<dbReference type="AlphaFoldDB" id="A0A1F6UL45"/>
<sequence>MSLPSAIPDPFYTAFRGSFTSVLSWAQLDDFWQTLRAQADAGWFVYAIGEPLPQQALTAEQMTTFIQAIDALLHEDHYEDYCGIVYTDSKTQPSFIKIFDPFHLGSSCGSSGNPPIPGWIVSLLPPQALEASWPLPENRRRWWRQLWA</sequence>
<evidence type="ECO:0000313" key="2">
    <source>
        <dbReference type="Proteomes" id="UP000177950"/>
    </source>
</evidence>
<protein>
    <submittedName>
        <fullName evidence="1">Uncharacterized protein</fullName>
    </submittedName>
</protein>